<keyword evidence="4 5" id="KW-0472">Membrane</keyword>
<feature type="transmembrane region" description="Helical" evidence="5">
    <location>
        <begin position="50"/>
        <end position="72"/>
    </location>
</feature>
<feature type="transmembrane region" description="Helical" evidence="5">
    <location>
        <begin position="314"/>
        <end position="333"/>
    </location>
</feature>
<organism evidence="6 7">
    <name type="scientific">Acrobeloides nanus</name>
    <dbReference type="NCBI Taxonomy" id="290746"/>
    <lineage>
        <taxon>Eukaryota</taxon>
        <taxon>Metazoa</taxon>
        <taxon>Ecdysozoa</taxon>
        <taxon>Nematoda</taxon>
        <taxon>Chromadorea</taxon>
        <taxon>Rhabditida</taxon>
        <taxon>Tylenchina</taxon>
        <taxon>Cephalobomorpha</taxon>
        <taxon>Cephaloboidea</taxon>
        <taxon>Cephalobidae</taxon>
        <taxon>Acrobeloides</taxon>
    </lineage>
</organism>
<dbReference type="Pfam" id="PF06423">
    <property type="entry name" value="GWT1"/>
    <property type="match status" value="1"/>
</dbReference>
<keyword evidence="5" id="KW-0012">Acyltransferase</keyword>
<evidence type="ECO:0000256" key="4">
    <source>
        <dbReference type="ARBA" id="ARBA00023136"/>
    </source>
</evidence>
<feature type="transmembrane region" description="Helical" evidence="5">
    <location>
        <begin position="185"/>
        <end position="204"/>
    </location>
</feature>
<evidence type="ECO:0000256" key="3">
    <source>
        <dbReference type="ARBA" id="ARBA00022989"/>
    </source>
</evidence>
<comment type="function">
    <text evidence="5">A acetyltransferase, which acetylates the inositol ring of phosphatidylinositol during biosynthesis of GPI-anchor.</text>
</comment>
<dbReference type="PANTHER" id="PTHR20661:SF0">
    <property type="entry name" value="PHOSPHATIDYLINOSITOL-GLYCAN BIOSYNTHESIS CLASS W PROTEIN"/>
    <property type="match status" value="1"/>
</dbReference>
<feature type="transmembrane region" description="Helical" evidence="5">
    <location>
        <begin position="436"/>
        <end position="455"/>
    </location>
</feature>
<comment type="subcellular location">
    <subcellularLocation>
        <location evidence="5">Endoplasmic reticulum membrane</location>
        <topology evidence="5">Multi-pass membrane protein</topology>
    </subcellularLocation>
    <subcellularLocation>
        <location evidence="1">Membrane</location>
        <topology evidence="1">Multi-pass membrane protein</topology>
    </subcellularLocation>
</comment>
<sequence>MDDDLDEWTVTTPTGTTQLEVFKTQIVGVLSVFLRNLIIATFFKNRYNKINAFLIDFVTLVVSFLLALTLLANHLDELLSFLALSSLTLILVQKFLRKENYVIYKPTEYLAYFRSAFLLGTVLAILAVDFRVFPRRFAKTESYGYSVMDIGTALFVFSHALSEYLGAQNPEKSKTPFLTIFGRPIPAFGVLFVLGVGRAIVIYLTGYHQEVTEYGVHWNFFITLCCLKIFSTFVPYPYTIPTGLVIGIGYQTALTNGLQRWLLRRSRYRYGLLDENREGIYSLFGYIFLFSLAQLLARGLSVFNGVLRPNKRSVLLIFLTSAALYGLQLQSIIKFGQPSRRLANFPYIFSTTSIITFTLGCFQVIQLLGNEKFSKEAPETEATTSAQVQEIPIEDEATLGNEVSIETNGVTEEDEKLKTVETPVPSLLDAVSKNGLLFFLIANLATGFVNLTISTPQYLDVPLQITILSVYALAISEWIYLYNSGILFKCREKKVEKVA</sequence>
<proteinExistence type="inferred from homology"/>
<evidence type="ECO:0000313" key="6">
    <source>
        <dbReference type="Proteomes" id="UP000887540"/>
    </source>
</evidence>
<evidence type="ECO:0000313" key="7">
    <source>
        <dbReference type="WBParaSite" id="ACRNAN_scaffold7999.g26891.t1"/>
    </source>
</evidence>
<accession>A0A914EGU4</accession>
<feature type="transmembrane region" description="Helical" evidence="5">
    <location>
        <begin position="283"/>
        <end position="307"/>
    </location>
</feature>
<keyword evidence="3 5" id="KW-1133">Transmembrane helix</keyword>
<keyword evidence="6" id="KW-1185">Reference proteome</keyword>
<feature type="transmembrane region" description="Helical" evidence="5">
    <location>
        <begin position="109"/>
        <end position="128"/>
    </location>
</feature>
<evidence type="ECO:0000256" key="2">
    <source>
        <dbReference type="ARBA" id="ARBA00022692"/>
    </source>
</evidence>
<dbReference type="InterPro" id="IPR009447">
    <property type="entry name" value="PIGW/GWT1"/>
</dbReference>
<dbReference type="GO" id="GO:0072659">
    <property type="term" value="P:protein localization to plasma membrane"/>
    <property type="evidence" value="ECO:0007669"/>
    <property type="project" value="TreeGrafter"/>
</dbReference>
<feature type="transmembrane region" description="Helical" evidence="5">
    <location>
        <begin position="461"/>
        <end position="481"/>
    </location>
</feature>
<dbReference type="GO" id="GO:0032216">
    <property type="term" value="F:glucosaminyl-phosphatidylinositol O-acyltransferase activity"/>
    <property type="evidence" value="ECO:0007669"/>
    <property type="project" value="TreeGrafter"/>
</dbReference>
<dbReference type="Proteomes" id="UP000887540">
    <property type="component" value="Unplaced"/>
</dbReference>
<dbReference type="WBParaSite" id="ACRNAN_scaffold7999.g26891.t1">
    <property type="protein sequence ID" value="ACRNAN_scaffold7999.g26891.t1"/>
    <property type="gene ID" value="ACRNAN_scaffold7999.g26891"/>
</dbReference>
<feature type="transmembrane region" description="Helical" evidence="5">
    <location>
        <begin position="216"/>
        <end position="236"/>
    </location>
</feature>
<keyword evidence="5" id="KW-0808">Transferase</keyword>
<reference evidence="7" key="1">
    <citation type="submission" date="2022-11" db="UniProtKB">
        <authorList>
            <consortium name="WormBaseParasite"/>
        </authorList>
    </citation>
    <scope>IDENTIFICATION</scope>
</reference>
<dbReference type="AlphaFoldDB" id="A0A914EGU4"/>
<name>A0A914EGU4_9BILA</name>
<feature type="transmembrane region" description="Helical" evidence="5">
    <location>
        <begin position="345"/>
        <end position="365"/>
    </location>
</feature>
<dbReference type="PANTHER" id="PTHR20661">
    <property type="entry name" value="PHOSPHATIDYLINOSITOL-GLYCAN BIOSYNTHESIS CLASS W PROTEIN"/>
    <property type="match status" value="1"/>
</dbReference>
<feature type="transmembrane region" description="Helical" evidence="5">
    <location>
        <begin position="26"/>
        <end position="43"/>
    </location>
</feature>
<keyword evidence="5" id="KW-0337">GPI-anchor biosynthesis</keyword>
<evidence type="ECO:0000256" key="1">
    <source>
        <dbReference type="ARBA" id="ARBA00004141"/>
    </source>
</evidence>
<comment type="similarity">
    <text evidence="5">Belongs to the PIGW family.</text>
</comment>
<evidence type="ECO:0000256" key="5">
    <source>
        <dbReference type="RuleBase" id="RU280819"/>
    </source>
</evidence>
<keyword evidence="5" id="KW-0256">Endoplasmic reticulum</keyword>
<comment type="pathway">
    <text evidence="5">Glycolipid biosynthesis; glycosylphosphatidylinositol-anchor biosynthesis.</text>
</comment>
<dbReference type="GO" id="GO:0006506">
    <property type="term" value="P:GPI anchor biosynthetic process"/>
    <property type="evidence" value="ECO:0007669"/>
    <property type="project" value="UniProtKB-KW"/>
</dbReference>
<keyword evidence="2 5" id="KW-0812">Transmembrane</keyword>
<protein>
    <recommendedName>
        <fullName evidence="5">Phosphatidylinositol-glycan biosynthesis class W protein</fullName>
        <ecNumber evidence="5">2.3.-.-</ecNumber>
    </recommendedName>
</protein>
<feature type="transmembrane region" description="Helical" evidence="5">
    <location>
        <begin position="143"/>
        <end position="165"/>
    </location>
</feature>
<dbReference type="GO" id="GO:0005789">
    <property type="term" value="C:endoplasmic reticulum membrane"/>
    <property type="evidence" value="ECO:0007669"/>
    <property type="project" value="UniProtKB-SubCell"/>
</dbReference>
<dbReference type="EC" id="2.3.-.-" evidence="5"/>